<accession>A0A0K6FTZ0</accession>
<dbReference type="PANTHER" id="PTHR23504:SF15">
    <property type="entry name" value="MAJOR FACILITATOR SUPERFAMILY (MFS) PROFILE DOMAIN-CONTAINING PROTEIN"/>
    <property type="match status" value="1"/>
</dbReference>
<dbReference type="PANTHER" id="PTHR23504">
    <property type="entry name" value="MAJOR FACILITATOR SUPERFAMILY DOMAIN-CONTAINING PROTEIN 10"/>
    <property type="match status" value="1"/>
</dbReference>
<feature type="transmembrane region" description="Helical" evidence="7">
    <location>
        <begin position="348"/>
        <end position="370"/>
    </location>
</feature>
<feature type="transmembrane region" description="Helical" evidence="7">
    <location>
        <begin position="382"/>
        <end position="400"/>
    </location>
</feature>
<keyword evidence="2" id="KW-0813">Transport</keyword>
<evidence type="ECO:0000313" key="9">
    <source>
        <dbReference type="EMBL" id="CUA69721.1"/>
    </source>
</evidence>
<feature type="domain" description="Major facilitator superfamily (MFS) profile" evidence="8">
    <location>
        <begin position="44"/>
        <end position="510"/>
    </location>
</feature>
<proteinExistence type="predicted"/>
<dbReference type="InterPro" id="IPR001958">
    <property type="entry name" value="Tet-R_TetA/multi-R_MdtG-like"/>
</dbReference>
<comment type="subcellular location">
    <subcellularLocation>
        <location evidence="1">Membrane</location>
        <topology evidence="1">Multi-pass membrane protein</topology>
    </subcellularLocation>
</comment>
<keyword evidence="3 7" id="KW-0812">Transmembrane</keyword>
<evidence type="ECO:0000256" key="4">
    <source>
        <dbReference type="ARBA" id="ARBA00022989"/>
    </source>
</evidence>
<evidence type="ECO:0000256" key="5">
    <source>
        <dbReference type="ARBA" id="ARBA00023136"/>
    </source>
</evidence>
<feature type="transmembrane region" description="Helical" evidence="7">
    <location>
        <begin position="171"/>
        <end position="195"/>
    </location>
</feature>
<evidence type="ECO:0000259" key="8">
    <source>
        <dbReference type="PROSITE" id="PS50850"/>
    </source>
</evidence>
<name>A0A0K6FTZ0_9AGAM</name>
<dbReference type="EMBL" id="CYGV01000924">
    <property type="protein sequence ID" value="CUA69721.1"/>
    <property type="molecule type" value="Genomic_DNA"/>
</dbReference>
<dbReference type="GO" id="GO:0022857">
    <property type="term" value="F:transmembrane transporter activity"/>
    <property type="evidence" value="ECO:0007669"/>
    <property type="project" value="InterPro"/>
</dbReference>
<feature type="transmembrane region" description="Helical" evidence="7">
    <location>
        <begin position="314"/>
        <end position="336"/>
    </location>
</feature>
<dbReference type="Proteomes" id="UP000044841">
    <property type="component" value="Unassembled WGS sequence"/>
</dbReference>
<dbReference type="Pfam" id="PF07690">
    <property type="entry name" value="MFS_1"/>
    <property type="match status" value="1"/>
</dbReference>
<evidence type="ECO:0000313" key="10">
    <source>
        <dbReference type="Proteomes" id="UP000044841"/>
    </source>
</evidence>
<gene>
    <name evidence="9" type="ORF">RSOLAG22IIIB_08643</name>
</gene>
<feature type="compositionally biased region" description="Polar residues" evidence="6">
    <location>
        <begin position="247"/>
        <end position="269"/>
    </location>
</feature>
<organism evidence="9 10">
    <name type="scientific">Rhizoctonia solani</name>
    <dbReference type="NCBI Taxonomy" id="456999"/>
    <lineage>
        <taxon>Eukaryota</taxon>
        <taxon>Fungi</taxon>
        <taxon>Dikarya</taxon>
        <taxon>Basidiomycota</taxon>
        <taxon>Agaricomycotina</taxon>
        <taxon>Agaricomycetes</taxon>
        <taxon>Cantharellales</taxon>
        <taxon>Ceratobasidiaceae</taxon>
        <taxon>Rhizoctonia</taxon>
    </lineage>
</organism>
<feature type="transmembrane region" description="Helical" evidence="7">
    <location>
        <begin position="486"/>
        <end position="507"/>
    </location>
</feature>
<evidence type="ECO:0000256" key="3">
    <source>
        <dbReference type="ARBA" id="ARBA00022692"/>
    </source>
</evidence>
<reference evidence="9 10" key="1">
    <citation type="submission" date="2015-07" db="EMBL/GenBank/DDBJ databases">
        <authorList>
            <person name="Noorani M."/>
        </authorList>
    </citation>
    <scope>NUCLEOTIDE SEQUENCE [LARGE SCALE GENOMIC DNA]</scope>
    <source>
        <strain evidence="9">BBA 69670</strain>
    </source>
</reference>
<sequence length="517" mass="55468">MPAGALGLGGHDVDQSRCSSIDGAENRCRQENVVQQRTPIPVKQVFVLCLMRFAEPISFSIFPFVNQMIEELGVTSDPKKLGYYSGFIQGVFALAQFCTVCFWGWLSDRIGRRPVLISGLCGIIGSTIMFGLSKSFTMMLVSRILSGALNGNVAVIKSVLGEITDETNQGIAFACLPLCWSIGSLMAPALGGFLSHPAERYPSVFGYEIFQQYPYLLPCLAGSAFSTISLIAGVLFLEESLPKDRITASSQTERQPLLTSTHQSHRSYSTPTVQPVPNPRPPSLDASDPALDGVEKRAPSIKEIMHIPSIRKVLISYGFMAYVTVSINAVLILWLYTPVKSGGIGFSAAEIGTTLTLSGIFGTLMAIVVFPPLERRVGTVPLYRFGMVMQILNILSFPLGRVFALSGGKSGAYLGVAVFLFVHCIAGMVIVCNMLLVTRIAPCRRSLGTVNGLAQMVASASRAIGPATATSLFAFSVTSNAIGGNLIWLVLSLVALLGVIAACQIPNDRPLDTESHN</sequence>
<dbReference type="InterPro" id="IPR036259">
    <property type="entry name" value="MFS_trans_sf"/>
</dbReference>
<dbReference type="PROSITE" id="PS50850">
    <property type="entry name" value="MFS"/>
    <property type="match status" value="1"/>
</dbReference>
<evidence type="ECO:0000256" key="1">
    <source>
        <dbReference type="ARBA" id="ARBA00004141"/>
    </source>
</evidence>
<dbReference type="SUPFAM" id="SSF103473">
    <property type="entry name" value="MFS general substrate transporter"/>
    <property type="match status" value="1"/>
</dbReference>
<dbReference type="GO" id="GO:0016020">
    <property type="term" value="C:membrane"/>
    <property type="evidence" value="ECO:0007669"/>
    <property type="project" value="UniProtKB-SubCell"/>
</dbReference>
<keyword evidence="4 7" id="KW-1133">Transmembrane helix</keyword>
<evidence type="ECO:0000256" key="2">
    <source>
        <dbReference type="ARBA" id="ARBA00022448"/>
    </source>
</evidence>
<dbReference type="PRINTS" id="PR01035">
    <property type="entry name" value="TCRTETA"/>
</dbReference>
<dbReference type="InterPro" id="IPR011701">
    <property type="entry name" value="MFS"/>
</dbReference>
<protein>
    <submittedName>
        <fullName evidence="9">Putative peptide/nitrate transporter At3g43790</fullName>
    </submittedName>
</protein>
<evidence type="ECO:0000256" key="7">
    <source>
        <dbReference type="SAM" id="Phobius"/>
    </source>
</evidence>
<feature type="transmembrane region" description="Helical" evidence="7">
    <location>
        <begin position="115"/>
        <end position="132"/>
    </location>
</feature>
<keyword evidence="10" id="KW-1185">Reference proteome</keyword>
<keyword evidence="5 7" id="KW-0472">Membrane</keyword>
<dbReference type="InterPro" id="IPR020846">
    <property type="entry name" value="MFS_dom"/>
</dbReference>
<dbReference type="Gene3D" id="1.20.1250.20">
    <property type="entry name" value="MFS general substrate transporter like domains"/>
    <property type="match status" value="1"/>
</dbReference>
<feature type="transmembrane region" description="Helical" evidence="7">
    <location>
        <begin position="81"/>
        <end position="103"/>
    </location>
</feature>
<dbReference type="CDD" id="cd17330">
    <property type="entry name" value="MFS_SLC46_TetA_like"/>
    <property type="match status" value="1"/>
</dbReference>
<feature type="transmembrane region" description="Helical" evidence="7">
    <location>
        <begin position="138"/>
        <end position="159"/>
    </location>
</feature>
<feature type="region of interest" description="Disordered" evidence="6">
    <location>
        <begin position="247"/>
        <end position="289"/>
    </location>
</feature>
<feature type="transmembrane region" description="Helical" evidence="7">
    <location>
        <begin position="412"/>
        <end position="436"/>
    </location>
</feature>
<dbReference type="AlphaFoldDB" id="A0A0K6FTZ0"/>
<evidence type="ECO:0000256" key="6">
    <source>
        <dbReference type="SAM" id="MobiDB-lite"/>
    </source>
</evidence>
<feature type="transmembrane region" description="Helical" evidence="7">
    <location>
        <begin position="215"/>
        <end position="237"/>
    </location>
</feature>